<dbReference type="EMBL" id="HG938355">
    <property type="protein sequence ID" value="CDN56755.1"/>
    <property type="molecule type" value="Genomic_DNA"/>
</dbReference>
<dbReference type="RefSeq" id="WP_038548402.1">
    <property type="nucleotide sequence ID" value="NZ_HG938355.1"/>
</dbReference>
<dbReference type="Gene3D" id="1.10.10.60">
    <property type="entry name" value="Homeodomain-like"/>
    <property type="match status" value="1"/>
</dbReference>
<dbReference type="SMART" id="SM00342">
    <property type="entry name" value="HTH_ARAC"/>
    <property type="match status" value="1"/>
</dbReference>
<dbReference type="Pfam" id="PF12833">
    <property type="entry name" value="HTH_18"/>
    <property type="match status" value="1"/>
</dbReference>
<keyword evidence="3" id="KW-0804">Transcription</keyword>
<dbReference type="HOGENOM" id="CLU_000445_88_2_5"/>
<dbReference type="PATRIC" id="fig|1028801.3.peg.4511"/>
<evidence type="ECO:0000259" key="4">
    <source>
        <dbReference type="PROSITE" id="PS01124"/>
    </source>
</evidence>
<dbReference type="GO" id="GO:0043565">
    <property type="term" value="F:sequence-specific DNA binding"/>
    <property type="evidence" value="ECO:0007669"/>
    <property type="project" value="InterPro"/>
</dbReference>
<feature type="domain" description="HTH araC/xylS-type" evidence="4">
    <location>
        <begin position="193"/>
        <end position="291"/>
    </location>
</feature>
<dbReference type="Proteomes" id="UP000028186">
    <property type="component" value="Chromosome I"/>
</dbReference>
<evidence type="ECO:0000256" key="2">
    <source>
        <dbReference type="ARBA" id="ARBA00023125"/>
    </source>
</evidence>
<dbReference type="PROSITE" id="PS01124">
    <property type="entry name" value="HTH_ARAC_FAMILY_2"/>
    <property type="match status" value="1"/>
</dbReference>
<accession>A0A068TGZ8</accession>
<proteinExistence type="predicted"/>
<dbReference type="eggNOG" id="COG2207">
    <property type="taxonomic scope" value="Bacteria"/>
</dbReference>
<dbReference type="GO" id="GO:0003700">
    <property type="term" value="F:DNA-binding transcription factor activity"/>
    <property type="evidence" value="ECO:0007669"/>
    <property type="project" value="InterPro"/>
</dbReference>
<sequence length="294" mass="32830">MTKSRAKLDQLNYRPSGRDLDVEIFHFSDLRRRVSSEQILALYHYSFHTLICVTEGAVTQVVDFQPVNCAAGSLLVLRPGQVHSFGSDKGWDGWMVLFRAEFLPSETQATADLLPVLGLDRLPDHLSLIAADFGAVKEAIARMQQDAASPAPPKDIHALLRYELCALLLRLAILQDQHMGIDVAQSPGVQRYARFRRLVERNYAGWHQVSAYAAALGCTEKSLTRAALEATGQSAKNAITARIALEAKRLLVHTNRPIYLIAEGLGFEEATNFAKFFSRETGFTPIKFRKQYKN</sequence>
<dbReference type="PANTHER" id="PTHR43280:SF32">
    <property type="entry name" value="TRANSCRIPTIONAL REGULATORY PROTEIN"/>
    <property type="match status" value="1"/>
</dbReference>
<organism evidence="5 6">
    <name type="scientific">Neorhizobium galegae bv. officinalis bv. officinalis str. HAMBI 1141</name>
    <dbReference type="NCBI Taxonomy" id="1028801"/>
    <lineage>
        <taxon>Bacteria</taxon>
        <taxon>Pseudomonadati</taxon>
        <taxon>Pseudomonadota</taxon>
        <taxon>Alphaproteobacteria</taxon>
        <taxon>Hyphomicrobiales</taxon>
        <taxon>Rhizobiaceae</taxon>
        <taxon>Rhizobium/Agrobacterium group</taxon>
        <taxon>Neorhizobium</taxon>
    </lineage>
</organism>
<dbReference type="AlphaFoldDB" id="A0A068TGZ8"/>
<dbReference type="KEGG" id="ngl:RG1141_CH44430"/>
<dbReference type="InterPro" id="IPR037923">
    <property type="entry name" value="HTH-like"/>
</dbReference>
<keyword evidence="2" id="KW-0238">DNA-binding</keyword>
<evidence type="ECO:0000256" key="1">
    <source>
        <dbReference type="ARBA" id="ARBA00023015"/>
    </source>
</evidence>
<gene>
    <name evidence="5" type="ORF">RG1141_CH44430</name>
</gene>
<dbReference type="InterPro" id="IPR018060">
    <property type="entry name" value="HTH_AraC"/>
</dbReference>
<dbReference type="Pfam" id="PF02311">
    <property type="entry name" value="AraC_binding"/>
    <property type="match status" value="1"/>
</dbReference>
<evidence type="ECO:0000256" key="3">
    <source>
        <dbReference type="ARBA" id="ARBA00023163"/>
    </source>
</evidence>
<evidence type="ECO:0000313" key="5">
    <source>
        <dbReference type="EMBL" id="CDN56755.1"/>
    </source>
</evidence>
<dbReference type="SUPFAM" id="SSF46689">
    <property type="entry name" value="Homeodomain-like"/>
    <property type="match status" value="1"/>
</dbReference>
<evidence type="ECO:0000313" key="6">
    <source>
        <dbReference type="Proteomes" id="UP000028186"/>
    </source>
</evidence>
<dbReference type="SUPFAM" id="SSF51215">
    <property type="entry name" value="Regulatory protein AraC"/>
    <property type="match status" value="1"/>
</dbReference>
<dbReference type="InterPro" id="IPR009057">
    <property type="entry name" value="Homeodomain-like_sf"/>
</dbReference>
<dbReference type="InterPro" id="IPR003313">
    <property type="entry name" value="AraC-bd"/>
</dbReference>
<name>A0A068TGZ8_NEOGA</name>
<reference evidence="6" key="1">
    <citation type="journal article" date="2014" name="BMC Genomics">
        <title>Genome sequencing of two Neorhizobium galegae strains reveals a noeT gene responsible for the unusual acetylation of the nodulation factors.</title>
        <authorList>
            <person name="Osterman J."/>
            <person name="Marsh J."/>
            <person name="Laine P.K."/>
            <person name="Zeng Z."/>
            <person name="Alatalo E."/>
            <person name="Sullivan J.T."/>
            <person name="Young J.P."/>
            <person name="Thomas-Oates J."/>
            <person name="Paulin L."/>
            <person name="Lindstrom K."/>
        </authorList>
    </citation>
    <scope>NUCLEOTIDE SEQUENCE [LARGE SCALE GENOMIC DNA]</scope>
    <source>
        <strain evidence="6">HAMBI 1141</strain>
    </source>
</reference>
<protein>
    <submittedName>
        <fullName evidence="5">Transcriptional regulator, AraC family</fullName>
    </submittedName>
</protein>
<dbReference type="PANTHER" id="PTHR43280">
    <property type="entry name" value="ARAC-FAMILY TRANSCRIPTIONAL REGULATOR"/>
    <property type="match status" value="1"/>
</dbReference>
<keyword evidence="1" id="KW-0805">Transcription regulation</keyword>